<evidence type="ECO:0000313" key="3">
    <source>
        <dbReference type="EMBL" id="KLU82451.1"/>
    </source>
</evidence>
<dbReference type="InterPro" id="IPR036779">
    <property type="entry name" value="LysM_dom_sf"/>
</dbReference>
<dbReference type="VEuPathDB" id="FungiDB:MAPG_01523"/>
<protein>
    <recommendedName>
        <fullName evidence="2">LysM domain-containing protein</fullName>
    </recommendedName>
</protein>
<evidence type="ECO:0000256" key="1">
    <source>
        <dbReference type="SAM" id="SignalP"/>
    </source>
</evidence>
<feature type="domain" description="LysM" evidence="2">
    <location>
        <begin position="42"/>
        <end position="89"/>
    </location>
</feature>
<feature type="signal peptide" evidence="1">
    <location>
        <begin position="1"/>
        <end position="18"/>
    </location>
</feature>
<feature type="chain" id="PRO_5005202468" description="LysM domain-containing protein" evidence="1">
    <location>
        <begin position="19"/>
        <end position="113"/>
    </location>
</feature>
<organism evidence="3">
    <name type="scientific">Magnaporthiopsis poae (strain ATCC 64411 / 73-15)</name>
    <name type="common">Kentucky bluegrass fungus</name>
    <name type="synonym">Magnaporthe poae</name>
    <dbReference type="NCBI Taxonomy" id="644358"/>
    <lineage>
        <taxon>Eukaryota</taxon>
        <taxon>Fungi</taxon>
        <taxon>Dikarya</taxon>
        <taxon>Ascomycota</taxon>
        <taxon>Pezizomycotina</taxon>
        <taxon>Sordariomycetes</taxon>
        <taxon>Sordariomycetidae</taxon>
        <taxon>Magnaporthales</taxon>
        <taxon>Magnaporthaceae</taxon>
        <taxon>Magnaporthiopsis</taxon>
    </lineage>
</organism>
<gene>
    <name evidence="3" type="ORF">MAPG_01523</name>
</gene>
<dbReference type="SUPFAM" id="SSF54106">
    <property type="entry name" value="LysM domain"/>
    <property type="match status" value="1"/>
</dbReference>
<dbReference type="InterPro" id="IPR018392">
    <property type="entry name" value="LysM"/>
</dbReference>
<dbReference type="SMART" id="SM00257">
    <property type="entry name" value="LysM"/>
    <property type="match status" value="1"/>
</dbReference>
<keyword evidence="1" id="KW-0732">Signal</keyword>
<dbReference type="PROSITE" id="PS51782">
    <property type="entry name" value="LYSM"/>
    <property type="match status" value="1"/>
</dbReference>
<accession>A0A0H2TLR7</accession>
<reference evidence="3" key="1">
    <citation type="submission" date="2010-05" db="EMBL/GenBank/DDBJ databases">
        <title>The Genome Sequence of Magnaporthe poae strain ATCC 64411.</title>
        <authorList>
            <consortium name="The Broad Institute Genome Sequencing Platform"/>
            <consortium name="Broad Institute Genome Sequencing Center for Infectious Disease"/>
            <person name="Ma L.-J."/>
            <person name="Dead R."/>
            <person name="Young S."/>
            <person name="Zeng Q."/>
            <person name="Koehrsen M."/>
            <person name="Alvarado L."/>
            <person name="Berlin A."/>
            <person name="Chapman S.B."/>
            <person name="Chen Z."/>
            <person name="Freedman E."/>
            <person name="Gellesch M."/>
            <person name="Goldberg J."/>
            <person name="Griggs A."/>
            <person name="Gujja S."/>
            <person name="Heilman E.R."/>
            <person name="Heiman D."/>
            <person name="Hepburn T."/>
            <person name="Howarth C."/>
            <person name="Jen D."/>
            <person name="Larson L."/>
            <person name="Mehta T."/>
            <person name="Neiman D."/>
            <person name="Pearson M."/>
            <person name="Roberts A."/>
            <person name="Saif S."/>
            <person name="Shea T."/>
            <person name="Shenoy N."/>
            <person name="Sisk P."/>
            <person name="Stolte C."/>
            <person name="Sykes S."/>
            <person name="Walk T."/>
            <person name="White J."/>
            <person name="Yandava C."/>
            <person name="Haas B."/>
            <person name="Nusbaum C."/>
            <person name="Birren B."/>
        </authorList>
    </citation>
    <scope>NUCLEOTIDE SEQUENCE</scope>
    <source>
        <strain evidence="3">ATCC 64411</strain>
    </source>
</reference>
<name>A0A0H2TLR7_MAGP6</name>
<dbReference type="OrthoDB" id="2107166at2759"/>
<evidence type="ECO:0000259" key="2">
    <source>
        <dbReference type="PROSITE" id="PS51782"/>
    </source>
</evidence>
<dbReference type="CDD" id="cd00118">
    <property type="entry name" value="LysM"/>
    <property type="match status" value="1"/>
</dbReference>
<dbReference type="Gene3D" id="3.10.350.10">
    <property type="entry name" value="LysM domain"/>
    <property type="match status" value="1"/>
</dbReference>
<dbReference type="Pfam" id="PF01476">
    <property type="entry name" value="LysM"/>
    <property type="match status" value="1"/>
</dbReference>
<feature type="non-terminal residue" evidence="3">
    <location>
        <position position="113"/>
    </location>
</feature>
<reference evidence="3" key="2">
    <citation type="submission" date="2011-03" db="EMBL/GenBank/DDBJ databases">
        <title>Annotation of Magnaporthe poae ATCC 64411.</title>
        <authorList>
            <person name="Ma L.-J."/>
            <person name="Dead R."/>
            <person name="Young S.K."/>
            <person name="Zeng Q."/>
            <person name="Gargeya S."/>
            <person name="Fitzgerald M."/>
            <person name="Haas B."/>
            <person name="Abouelleil A."/>
            <person name="Alvarado L."/>
            <person name="Arachchi H.M."/>
            <person name="Berlin A."/>
            <person name="Brown A."/>
            <person name="Chapman S.B."/>
            <person name="Chen Z."/>
            <person name="Dunbar C."/>
            <person name="Freedman E."/>
            <person name="Gearin G."/>
            <person name="Gellesch M."/>
            <person name="Goldberg J."/>
            <person name="Griggs A."/>
            <person name="Gujja S."/>
            <person name="Heiman D."/>
            <person name="Howarth C."/>
            <person name="Larson L."/>
            <person name="Lui A."/>
            <person name="MacDonald P.J.P."/>
            <person name="Mehta T."/>
            <person name="Montmayeur A."/>
            <person name="Murphy C."/>
            <person name="Neiman D."/>
            <person name="Pearson M."/>
            <person name="Priest M."/>
            <person name="Roberts A."/>
            <person name="Saif S."/>
            <person name="Shea T."/>
            <person name="Shenoy N."/>
            <person name="Sisk P."/>
            <person name="Stolte C."/>
            <person name="Sykes S."/>
            <person name="Yandava C."/>
            <person name="Wortman J."/>
            <person name="Nusbaum C."/>
            <person name="Birren B."/>
        </authorList>
    </citation>
    <scope>NUCLEOTIDE SEQUENCE</scope>
    <source>
        <strain evidence="3">ATCC 64411</strain>
    </source>
</reference>
<sequence length="113" mass="12606">MRYSVITAITGFILLAAGNPAQVEWGKPENPGLFPSWPWCMEVHEIKPGDTCWAIAETYKIRHWDLKLWNNYFMFKTCDQLEVGAKLCVASYNVPDPANAPPLPPPSPPPGPP</sequence>
<dbReference type="AlphaFoldDB" id="A0A0H2TLR7"/>
<proteinExistence type="predicted"/>
<dbReference type="EMBL" id="GL876966">
    <property type="protein sequence ID" value="KLU82451.1"/>
    <property type="molecule type" value="Genomic_DNA"/>
</dbReference>